<name>A0AB94IYB5_9BACT</name>
<reference evidence="3" key="1">
    <citation type="submission" date="2010-03" db="EMBL/GenBank/DDBJ databases">
        <title>The genome sequence of Synergistetes sp. SGP1.</title>
        <authorList>
            <consortium name="metaHIT consortium -- http://www.metahit.eu/"/>
            <person name="Pajon A."/>
            <person name="Turner K."/>
            <person name="Parkhill J."/>
            <person name="Wade W."/>
            <person name="Vartoukian S."/>
        </authorList>
    </citation>
    <scope>NUCLEOTIDE SEQUENCE [LARGE SCALE GENOMIC DNA]</scope>
    <source>
        <strain evidence="3">SGP1</strain>
    </source>
</reference>
<evidence type="ECO:0000313" key="3">
    <source>
        <dbReference type="Proteomes" id="UP000008957"/>
    </source>
</evidence>
<reference evidence="2 3" key="2">
    <citation type="submission" date="2010-03" db="EMBL/GenBank/DDBJ databases">
        <authorList>
            <person name="Pajon A."/>
        </authorList>
    </citation>
    <scope>NUCLEOTIDE SEQUENCE [LARGE SCALE GENOMIC DNA]</scope>
    <source>
        <strain evidence="2 3">SGP1</strain>
    </source>
</reference>
<sequence>MSGERTEGSPPSRLRWYVGVPLGTNPLILLDLSILLTVGWSVSWLSLLALQAGFGGYVDASHVKGAALVSGYLVLAFLGLFGVVCFVVMRNRYAALYRFDEEDAFCDNMRCSPRAADGRRLHFTGYPIDPVLEVIRSTERRARWEDVTTVQPMDAMRVLLLRGRRGVLMRVYCPDDATYDQALLYAETHRKKTDASSR</sequence>
<accession>A0AB94IYB5</accession>
<dbReference type="AlphaFoldDB" id="A0AB94IYB5"/>
<feature type="transmembrane region" description="Helical" evidence="1">
    <location>
        <begin position="66"/>
        <end position="89"/>
    </location>
</feature>
<keyword evidence="1" id="KW-1133">Transmembrane helix</keyword>
<evidence type="ECO:0000313" key="2">
    <source>
        <dbReference type="EMBL" id="CBL28707.1"/>
    </source>
</evidence>
<evidence type="ECO:0000256" key="1">
    <source>
        <dbReference type="SAM" id="Phobius"/>
    </source>
</evidence>
<gene>
    <name evidence="2" type="ORF">SY1_18490</name>
</gene>
<organism evidence="2 3">
    <name type="scientific">Fretibacterium fastidiosum</name>
    <dbReference type="NCBI Taxonomy" id="651822"/>
    <lineage>
        <taxon>Bacteria</taxon>
        <taxon>Thermotogati</taxon>
        <taxon>Synergistota</taxon>
        <taxon>Synergistia</taxon>
        <taxon>Synergistales</taxon>
        <taxon>Aminobacteriaceae</taxon>
        <taxon>Fretibacterium</taxon>
    </lineage>
</organism>
<keyword evidence="3" id="KW-1185">Reference proteome</keyword>
<proteinExistence type="predicted"/>
<protein>
    <submittedName>
        <fullName evidence="2">Uncharacterized protein</fullName>
    </submittedName>
</protein>
<dbReference type="Proteomes" id="UP000008957">
    <property type="component" value="Chromosome"/>
</dbReference>
<keyword evidence="1" id="KW-0812">Transmembrane</keyword>
<keyword evidence="1" id="KW-0472">Membrane</keyword>
<dbReference type="EMBL" id="FP929056">
    <property type="protein sequence ID" value="CBL28707.1"/>
    <property type="molecule type" value="Genomic_DNA"/>
</dbReference>
<dbReference type="KEGG" id="sbr:SY1_18490"/>
<dbReference type="RefSeq" id="WP_015556854.1">
    <property type="nucleotide sequence ID" value="NC_021038.1"/>
</dbReference>